<dbReference type="CDD" id="cd09272">
    <property type="entry name" value="RNase_HI_RT_Ty1"/>
    <property type="match status" value="1"/>
</dbReference>
<evidence type="ECO:0000313" key="1">
    <source>
        <dbReference type="EMBL" id="GJT38639.1"/>
    </source>
</evidence>
<sequence length="381" mass="43287">MTTLADKSLLSGGDNKPPMLEKHLYDSWKSRMELYMLNRPHGRMVLASVEKGPLVWPSITVEGVTRLKEYTKLTLAEAIQADCDIKAINIILQGLPTEIYALVSQHRVAKDLWEMIKLLRQGTTSVDTPMVEKSKLDEDKEGKAVDPSHYRGMIGTLLYLTASRPDLQFAICMCARYQARPTKKHLNSVKRIFRYLKGIVHRGLWYLKDSSFSLTAFADADHAGCQDTRRSTSGSIQLLGDRLVSWSSKRQKSAAISSTEAEYIALSGCCAQVLWMRSQLTDYGFGFNKIPMYCDNKSAIALCCNNVQHSRSKHIDIRFHFIKEHVENGVIELYFVNTEYQLADIFTKALGRERIEFLINKLGMRSFMPETLKKLADDVDE</sequence>
<dbReference type="Proteomes" id="UP001151760">
    <property type="component" value="Unassembled WGS sequence"/>
</dbReference>
<keyword evidence="2" id="KW-1185">Reference proteome</keyword>
<proteinExistence type="predicted"/>
<gene>
    <name evidence="1" type="ORF">Tco_0938504</name>
</gene>
<accession>A0ABQ5DNI1</accession>
<protein>
    <recommendedName>
        <fullName evidence="3">Reverse transcriptase Ty1/copia-type domain-containing protein</fullName>
    </recommendedName>
</protein>
<comment type="caution">
    <text evidence="1">The sequence shown here is derived from an EMBL/GenBank/DDBJ whole genome shotgun (WGS) entry which is preliminary data.</text>
</comment>
<evidence type="ECO:0008006" key="3">
    <source>
        <dbReference type="Google" id="ProtNLM"/>
    </source>
</evidence>
<dbReference type="EMBL" id="BQNB010015319">
    <property type="protein sequence ID" value="GJT38639.1"/>
    <property type="molecule type" value="Genomic_DNA"/>
</dbReference>
<dbReference type="PANTHER" id="PTHR11439:SF495">
    <property type="entry name" value="REVERSE TRANSCRIPTASE, RNA-DEPENDENT DNA POLYMERASE-RELATED"/>
    <property type="match status" value="1"/>
</dbReference>
<reference evidence="1" key="2">
    <citation type="submission" date="2022-01" db="EMBL/GenBank/DDBJ databases">
        <authorList>
            <person name="Yamashiro T."/>
            <person name="Shiraishi A."/>
            <person name="Satake H."/>
            <person name="Nakayama K."/>
        </authorList>
    </citation>
    <scope>NUCLEOTIDE SEQUENCE</scope>
</reference>
<reference evidence="1" key="1">
    <citation type="journal article" date="2022" name="Int. J. Mol. Sci.">
        <title>Draft Genome of Tanacetum Coccineum: Genomic Comparison of Closely Related Tanacetum-Family Plants.</title>
        <authorList>
            <person name="Yamashiro T."/>
            <person name="Shiraishi A."/>
            <person name="Nakayama K."/>
            <person name="Satake H."/>
        </authorList>
    </citation>
    <scope>NUCLEOTIDE SEQUENCE</scope>
</reference>
<name>A0ABQ5DNI1_9ASTR</name>
<organism evidence="1 2">
    <name type="scientific">Tanacetum coccineum</name>
    <dbReference type="NCBI Taxonomy" id="301880"/>
    <lineage>
        <taxon>Eukaryota</taxon>
        <taxon>Viridiplantae</taxon>
        <taxon>Streptophyta</taxon>
        <taxon>Embryophyta</taxon>
        <taxon>Tracheophyta</taxon>
        <taxon>Spermatophyta</taxon>
        <taxon>Magnoliopsida</taxon>
        <taxon>eudicotyledons</taxon>
        <taxon>Gunneridae</taxon>
        <taxon>Pentapetalae</taxon>
        <taxon>asterids</taxon>
        <taxon>campanulids</taxon>
        <taxon>Asterales</taxon>
        <taxon>Asteraceae</taxon>
        <taxon>Asteroideae</taxon>
        <taxon>Anthemideae</taxon>
        <taxon>Anthemidinae</taxon>
        <taxon>Tanacetum</taxon>
    </lineage>
</organism>
<evidence type="ECO:0000313" key="2">
    <source>
        <dbReference type="Proteomes" id="UP001151760"/>
    </source>
</evidence>
<dbReference type="PANTHER" id="PTHR11439">
    <property type="entry name" value="GAG-POL-RELATED RETROTRANSPOSON"/>
    <property type="match status" value="1"/>
</dbReference>